<sequence>MAHGPVPSRLTLLASLPSFDWGTKVRFLGCVTSYSAAAGRLVLEHDCPKSCQVKAWVDVRLLLEKLTFEHTAVGQWVNVIGYITLKPQASRKHAQDGLDRSTVDVQALMLWSAGPLDIERYETCLSR</sequence>
<dbReference type="GO" id="GO:0016233">
    <property type="term" value="P:telomere capping"/>
    <property type="evidence" value="ECO:0007669"/>
    <property type="project" value="InterPro"/>
</dbReference>
<dbReference type="InParanoid" id="A0A2T3AHI9"/>
<dbReference type="Gene3D" id="2.40.50.140">
    <property type="entry name" value="Nucleic acid-binding proteins"/>
    <property type="match status" value="1"/>
</dbReference>
<evidence type="ECO:0000313" key="1">
    <source>
        <dbReference type="EMBL" id="PSR97674.1"/>
    </source>
</evidence>
<gene>
    <name evidence="1" type="ORF">BD289DRAFT_450798</name>
</gene>
<dbReference type="Proteomes" id="UP000241462">
    <property type="component" value="Unassembled WGS sequence"/>
</dbReference>
<evidence type="ECO:0000313" key="2">
    <source>
        <dbReference type="Proteomes" id="UP000241462"/>
    </source>
</evidence>
<dbReference type="InterPro" id="IPR012340">
    <property type="entry name" value="NA-bd_OB-fold"/>
</dbReference>
<dbReference type="GO" id="GO:0043047">
    <property type="term" value="F:single-stranded telomeric DNA binding"/>
    <property type="evidence" value="ECO:0007669"/>
    <property type="project" value="InterPro"/>
</dbReference>
<keyword evidence="2" id="KW-1185">Reference proteome</keyword>
<protein>
    <submittedName>
        <fullName evidence="1">CST complex subunit Ten1</fullName>
    </submittedName>
</protein>
<organism evidence="1 2">
    <name type="scientific">Coniella lustricola</name>
    <dbReference type="NCBI Taxonomy" id="2025994"/>
    <lineage>
        <taxon>Eukaryota</taxon>
        <taxon>Fungi</taxon>
        <taxon>Dikarya</taxon>
        <taxon>Ascomycota</taxon>
        <taxon>Pezizomycotina</taxon>
        <taxon>Sordariomycetes</taxon>
        <taxon>Sordariomycetidae</taxon>
        <taxon>Diaporthales</taxon>
        <taxon>Schizoparmaceae</taxon>
        <taxon>Coniella</taxon>
    </lineage>
</organism>
<dbReference type="AlphaFoldDB" id="A0A2T3AHI9"/>
<dbReference type="Pfam" id="PF12658">
    <property type="entry name" value="Ten1"/>
    <property type="match status" value="1"/>
</dbReference>
<dbReference type="GO" id="GO:1990879">
    <property type="term" value="C:CST complex"/>
    <property type="evidence" value="ECO:0007669"/>
    <property type="project" value="InterPro"/>
</dbReference>
<accession>A0A2T3AHI9</accession>
<dbReference type="InterPro" id="IPR024222">
    <property type="entry name" value="Ten1_fungal"/>
</dbReference>
<name>A0A2T3AHI9_9PEZI</name>
<proteinExistence type="predicted"/>
<reference evidence="1 2" key="1">
    <citation type="journal article" date="2018" name="Mycol. Prog.">
        <title>Coniella lustricola, a new species from submerged detritus.</title>
        <authorList>
            <person name="Raudabaugh D.B."/>
            <person name="Iturriaga T."/>
            <person name="Carver A."/>
            <person name="Mondo S."/>
            <person name="Pangilinan J."/>
            <person name="Lipzen A."/>
            <person name="He G."/>
            <person name="Amirebrahimi M."/>
            <person name="Grigoriev I.V."/>
            <person name="Miller A.N."/>
        </authorList>
    </citation>
    <scope>NUCLEOTIDE SEQUENCE [LARGE SCALE GENOMIC DNA]</scope>
    <source>
        <strain evidence="1 2">B22-T-1</strain>
    </source>
</reference>
<dbReference type="OrthoDB" id="5275361at2759"/>
<dbReference type="EMBL" id="KZ678389">
    <property type="protein sequence ID" value="PSR97674.1"/>
    <property type="molecule type" value="Genomic_DNA"/>
</dbReference>